<name>A0A5C5Z271_9BACT</name>
<comment type="caution">
    <text evidence="5">The sequence shown here is derived from an EMBL/GenBank/DDBJ whole genome shotgun (WGS) entry which is preliminary data.</text>
</comment>
<protein>
    <submittedName>
        <fullName evidence="5">Histone H1-like nucleoprotein HC2</fullName>
    </submittedName>
</protein>
<gene>
    <name evidence="5" type="ORF">CA13_23770</name>
</gene>
<evidence type="ECO:0000313" key="6">
    <source>
        <dbReference type="Proteomes" id="UP000315010"/>
    </source>
</evidence>
<dbReference type="PANTHER" id="PTHR33546:SF1">
    <property type="entry name" value="LARGE, MULTIFUNCTIONAL SECRETED PROTEIN"/>
    <property type="match status" value="1"/>
</dbReference>
<keyword evidence="1" id="KW-0175">Coiled coil</keyword>
<organism evidence="5 6">
    <name type="scientific">Novipirellula herctigrandis</name>
    <dbReference type="NCBI Taxonomy" id="2527986"/>
    <lineage>
        <taxon>Bacteria</taxon>
        <taxon>Pseudomonadati</taxon>
        <taxon>Planctomycetota</taxon>
        <taxon>Planctomycetia</taxon>
        <taxon>Pirellulales</taxon>
        <taxon>Pirellulaceae</taxon>
        <taxon>Novipirellula</taxon>
    </lineage>
</organism>
<accession>A0A5C5Z271</accession>
<dbReference type="Proteomes" id="UP000315010">
    <property type="component" value="Unassembled WGS sequence"/>
</dbReference>
<dbReference type="Pfam" id="PF06439">
    <property type="entry name" value="3keto-disac_hyd"/>
    <property type="match status" value="1"/>
</dbReference>
<evidence type="ECO:0000256" key="1">
    <source>
        <dbReference type="SAM" id="Coils"/>
    </source>
</evidence>
<dbReference type="GO" id="GO:0016787">
    <property type="term" value="F:hydrolase activity"/>
    <property type="evidence" value="ECO:0007669"/>
    <property type="project" value="InterPro"/>
</dbReference>
<dbReference type="Gene3D" id="2.60.120.560">
    <property type="entry name" value="Exo-inulinase, domain 1"/>
    <property type="match status" value="1"/>
</dbReference>
<dbReference type="AlphaFoldDB" id="A0A5C5Z271"/>
<feature type="coiled-coil region" evidence="1">
    <location>
        <begin position="351"/>
        <end position="378"/>
    </location>
</feature>
<feature type="region of interest" description="Disordered" evidence="2">
    <location>
        <begin position="386"/>
        <end position="458"/>
    </location>
</feature>
<evidence type="ECO:0000256" key="3">
    <source>
        <dbReference type="SAM" id="SignalP"/>
    </source>
</evidence>
<evidence type="ECO:0000259" key="4">
    <source>
        <dbReference type="Pfam" id="PF06439"/>
    </source>
</evidence>
<sequence length="458" mass="48500" precursor="true">MKTKLPTLLVFSLCFASFAILSPLATAQESNGKGPVFTAAPDSEPSYPLMGEFAGEIKLGDAEPQTVAIQIRPLGKNAFQAIQFAGGLPGQENWQGEPVELIGRRSEGFVVLSGGPYVLIVEKNGCTVIDRKGDRIGKLSRVTRHSPTLGAPAPKDAIVLFDGTSTDQFTAAQMTKEGLLQQGATIKPMLHDFNLHVEFMLPYMPEADGQSRGNSGIYLQSRYECQILDSFGTLPVFNGLGALYRFRTPDLNMCLPPLVWQTYDIQFTAARWAADQTKIRGAHVTSWVNGVKVQDNIEVPSQTGSGKVEEPTLLPTLIQDHGDPVRFRNVWVVDRGLTNGEFPIIPTKEELAAIKAKKEAAKAAVEKAAAAKKAAAKKAAAKKAAAKKAAADKAAAKKAAADKAAAEKAAAEKAAAEKAAAEKAAAEKAAAEKAAADKAAAEKAAAEAKGPEQPKAAE</sequence>
<dbReference type="PANTHER" id="PTHR33546">
    <property type="entry name" value="LARGE, MULTIFUNCTIONAL SECRETED PROTEIN-RELATED"/>
    <property type="match status" value="1"/>
</dbReference>
<reference evidence="5 6" key="1">
    <citation type="submission" date="2019-02" db="EMBL/GenBank/DDBJ databases">
        <title>Deep-cultivation of Planctomycetes and their phenomic and genomic characterization uncovers novel biology.</title>
        <authorList>
            <person name="Wiegand S."/>
            <person name="Jogler M."/>
            <person name="Boedeker C."/>
            <person name="Pinto D."/>
            <person name="Vollmers J."/>
            <person name="Rivas-Marin E."/>
            <person name="Kohn T."/>
            <person name="Peeters S.H."/>
            <person name="Heuer A."/>
            <person name="Rast P."/>
            <person name="Oberbeckmann S."/>
            <person name="Bunk B."/>
            <person name="Jeske O."/>
            <person name="Meyerdierks A."/>
            <person name="Storesund J.E."/>
            <person name="Kallscheuer N."/>
            <person name="Luecker S."/>
            <person name="Lage O.M."/>
            <person name="Pohl T."/>
            <person name="Merkel B.J."/>
            <person name="Hornburger P."/>
            <person name="Mueller R.-W."/>
            <person name="Bruemmer F."/>
            <person name="Labrenz M."/>
            <person name="Spormann A.M."/>
            <person name="Op Den Camp H."/>
            <person name="Overmann J."/>
            <person name="Amann R."/>
            <person name="Jetten M.S.M."/>
            <person name="Mascher T."/>
            <person name="Medema M.H."/>
            <person name="Devos D.P."/>
            <person name="Kaster A.-K."/>
            <person name="Ovreas L."/>
            <person name="Rohde M."/>
            <person name="Galperin M.Y."/>
            <person name="Jogler C."/>
        </authorList>
    </citation>
    <scope>NUCLEOTIDE SEQUENCE [LARGE SCALE GENOMIC DNA]</scope>
    <source>
        <strain evidence="5 6">CA13</strain>
    </source>
</reference>
<proteinExistence type="predicted"/>
<keyword evidence="3" id="KW-0732">Signal</keyword>
<feature type="chain" id="PRO_5022853180" evidence="3">
    <location>
        <begin position="28"/>
        <end position="458"/>
    </location>
</feature>
<feature type="signal peptide" evidence="3">
    <location>
        <begin position="1"/>
        <end position="27"/>
    </location>
</feature>
<dbReference type="InterPro" id="IPR010496">
    <property type="entry name" value="AL/BT2_dom"/>
</dbReference>
<evidence type="ECO:0000256" key="2">
    <source>
        <dbReference type="SAM" id="MobiDB-lite"/>
    </source>
</evidence>
<feature type="compositionally biased region" description="Basic and acidic residues" evidence="2">
    <location>
        <begin position="389"/>
        <end position="458"/>
    </location>
</feature>
<feature type="domain" description="3-keto-alpha-glucoside-1,2-lyase/3-keto-2-hydroxy-glucal hydratase" evidence="4">
    <location>
        <begin position="157"/>
        <end position="332"/>
    </location>
</feature>
<keyword evidence="6" id="KW-1185">Reference proteome</keyword>
<dbReference type="EMBL" id="SJPJ01000001">
    <property type="protein sequence ID" value="TWT80931.1"/>
    <property type="molecule type" value="Genomic_DNA"/>
</dbReference>
<dbReference type="RefSeq" id="WP_419194182.1">
    <property type="nucleotide sequence ID" value="NZ_SJPJ01000001.1"/>
</dbReference>
<evidence type="ECO:0000313" key="5">
    <source>
        <dbReference type="EMBL" id="TWT80931.1"/>
    </source>
</evidence>